<protein>
    <recommendedName>
        <fullName evidence="2">BACON domain-containing protein</fullName>
    </recommendedName>
</protein>
<dbReference type="InterPro" id="IPR011044">
    <property type="entry name" value="Quino_amine_DH_bsu"/>
</dbReference>
<sequence length="659" mass="71102">MKVQLNPLASSFIVFLLSSLLAACGGSSSNSNDNYRVSVDQSAIEFINEAGTESDETITVNVNYSGKGLLVGIPNDGSVPSWLNYQVTEVTESTAQIEFRLDFEDQIAANTYTTDIRVTSGDIDNNQFVHADIAVSLNIWQLTIDDTAINLSSTKGNTATDEFDVRLIAGNTNYTISSDLDWLSFASTEGEGTGELETITATANYSAIEAAGLIEGSITISESTTNSEQTIPVSLTLDELYVTTSQSALSLVKTANTEFLTQSIDIHSNAESALTWQASSNVDWLTLTPSSDGSSLTVEADASLITAETTEQAQITIESTDSLSAQPAVVEVNIYHSEATLADSESIDSITVNTDGLAVNPLTPYLYAAVDNTIRVYHQYSLNLENTLTLNSSDLDIENLIISKDGKHLFALAQESTTDAEGAETTTTYHYHVDLQTNQVTELTDADITGKPVEHLVISGRNFILTDALEFAALNLTLIHQDPNSLTVDNVDFANATNALYITNGGADLYRFTAQVNDFSQEMIDLTFDQSYRPDNGGNTSLFDIVVNDQDTNIYVLNGSTDWISFDGAGFTDNGRLNAGSNLSTLGLVATQNKQPMILRADATPTVFLEGYDNAQTQSSQTTVQTVLPTIVEIDGTGTRYINYIAGTNTIVLYRINPL</sequence>
<dbReference type="Gene3D" id="2.60.40.10">
    <property type="entry name" value="Immunoglobulins"/>
    <property type="match status" value="2"/>
</dbReference>
<evidence type="ECO:0000259" key="2">
    <source>
        <dbReference type="Pfam" id="PF19190"/>
    </source>
</evidence>
<reference evidence="3 4" key="1">
    <citation type="submission" date="2023-03" db="EMBL/GenBank/DDBJ databases">
        <title>Thalassotalea loyana LMG 22536T draft genome sequence.</title>
        <authorList>
            <person name="Sawabe T."/>
        </authorList>
    </citation>
    <scope>NUCLEOTIDE SEQUENCE [LARGE SCALE GENOMIC DNA]</scope>
    <source>
        <strain evidence="3 4">LMG 22536</strain>
    </source>
</reference>
<dbReference type="RefSeq" id="WP_284296903.1">
    <property type="nucleotide sequence ID" value="NZ_BSSV01000002.1"/>
</dbReference>
<evidence type="ECO:0000256" key="1">
    <source>
        <dbReference type="SAM" id="SignalP"/>
    </source>
</evidence>
<gene>
    <name evidence="3" type="ORF">tloyanaT_13660</name>
</gene>
<comment type="caution">
    <text evidence="3">The sequence shown here is derived from an EMBL/GenBank/DDBJ whole genome shotgun (WGS) entry which is preliminary data.</text>
</comment>
<dbReference type="SUPFAM" id="SSF50969">
    <property type="entry name" value="YVTN repeat-like/Quinoprotein amine dehydrogenase"/>
    <property type="match status" value="1"/>
</dbReference>
<feature type="signal peptide" evidence="1">
    <location>
        <begin position="1"/>
        <end position="22"/>
    </location>
</feature>
<dbReference type="Proteomes" id="UP001157134">
    <property type="component" value="Unassembled WGS sequence"/>
</dbReference>
<dbReference type="EMBL" id="BSSV01000002">
    <property type="protein sequence ID" value="GLX85114.1"/>
    <property type="molecule type" value="Genomic_DNA"/>
</dbReference>
<evidence type="ECO:0000313" key="3">
    <source>
        <dbReference type="EMBL" id="GLX85114.1"/>
    </source>
</evidence>
<proteinExistence type="predicted"/>
<name>A0ABQ6HCF4_9GAMM</name>
<accession>A0ABQ6HCF4</accession>
<keyword evidence="1" id="KW-0732">Signal</keyword>
<keyword evidence="4" id="KW-1185">Reference proteome</keyword>
<dbReference type="PROSITE" id="PS51257">
    <property type="entry name" value="PROKAR_LIPOPROTEIN"/>
    <property type="match status" value="1"/>
</dbReference>
<feature type="chain" id="PRO_5045633976" description="BACON domain-containing protein" evidence="1">
    <location>
        <begin position="23"/>
        <end position="659"/>
    </location>
</feature>
<evidence type="ECO:0000313" key="4">
    <source>
        <dbReference type="Proteomes" id="UP001157134"/>
    </source>
</evidence>
<organism evidence="3 4">
    <name type="scientific">Thalassotalea loyana</name>
    <dbReference type="NCBI Taxonomy" id="280483"/>
    <lineage>
        <taxon>Bacteria</taxon>
        <taxon>Pseudomonadati</taxon>
        <taxon>Pseudomonadota</taxon>
        <taxon>Gammaproteobacteria</taxon>
        <taxon>Alteromonadales</taxon>
        <taxon>Colwelliaceae</taxon>
        <taxon>Thalassotalea</taxon>
    </lineage>
</organism>
<dbReference type="InterPro" id="IPR024361">
    <property type="entry name" value="BACON"/>
</dbReference>
<feature type="domain" description="BACON" evidence="2">
    <location>
        <begin position="245"/>
        <end position="332"/>
    </location>
</feature>
<dbReference type="Pfam" id="PF19190">
    <property type="entry name" value="BACON_2"/>
    <property type="match status" value="1"/>
</dbReference>
<dbReference type="InterPro" id="IPR013783">
    <property type="entry name" value="Ig-like_fold"/>
</dbReference>